<dbReference type="EMBL" id="JAELUP010000061">
    <property type="protein sequence ID" value="MBJ6361907.1"/>
    <property type="molecule type" value="Genomic_DNA"/>
</dbReference>
<dbReference type="RefSeq" id="WP_199019458.1">
    <property type="nucleotide sequence ID" value="NZ_JAELUP010000061.1"/>
</dbReference>
<keyword evidence="1" id="KW-0472">Membrane</keyword>
<dbReference type="InterPro" id="IPR043748">
    <property type="entry name" value="DUF5693"/>
</dbReference>
<keyword evidence="1" id="KW-1133">Transmembrane helix</keyword>
<name>A0A934IZ55_9BACL</name>
<feature type="transmembrane region" description="Helical" evidence="1">
    <location>
        <begin position="490"/>
        <end position="513"/>
    </location>
</feature>
<accession>A0A934IZ55</accession>
<dbReference type="Proteomes" id="UP000640274">
    <property type="component" value="Unassembled WGS sequence"/>
</dbReference>
<protein>
    <submittedName>
        <fullName evidence="2">Uncharacterized protein</fullName>
    </submittedName>
</protein>
<gene>
    <name evidence="2" type="ORF">JFN88_11595</name>
</gene>
<evidence type="ECO:0000313" key="3">
    <source>
        <dbReference type="Proteomes" id="UP000640274"/>
    </source>
</evidence>
<keyword evidence="1" id="KW-0812">Transmembrane</keyword>
<feature type="transmembrane region" description="Helical" evidence="1">
    <location>
        <begin position="426"/>
        <end position="445"/>
    </location>
</feature>
<reference evidence="2" key="1">
    <citation type="submission" date="2020-12" db="EMBL/GenBank/DDBJ databases">
        <authorList>
            <person name="Huq M.A."/>
        </authorList>
    </citation>
    <scope>NUCLEOTIDE SEQUENCE</scope>
    <source>
        <strain evidence="2">MAHUQ-46</strain>
    </source>
</reference>
<feature type="transmembrane region" description="Helical" evidence="1">
    <location>
        <begin position="565"/>
        <end position="583"/>
    </location>
</feature>
<comment type="caution">
    <text evidence="2">The sequence shown here is derived from an EMBL/GenBank/DDBJ whole genome shotgun (WGS) entry which is preliminary data.</text>
</comment>
<feature type="transmembrane region" description="Helical" evidence="1">
    <location>
        <begin position="525"/>
        <end position="545"/>
    </location>
</feature>
<keyword evidence="3" id="KW-1185">Reference proteome</keyword>
<dbReference type="AlphaFoldDB" id="A0A934IZ55"/>
<sequence>MFQFLQQWNHKVRKWMWLLTIVGVLAAMPIGYLRMQMEETSPEVEFVFNYKDLLQISAYQGNPQQFTAEQLDHLKEAGIGTMAIFESTLDELSLARRLTIYNSSQIATLQNKTAPLNENYTYVLFSDIPTQQSLSSMIEYVFERSGINVTPWSFDGREGLVIETPVENAVVKRMPPDPVALQDLHNRGFQLLPRLSDRTRPYDAELVERMFQSFKDLGVTRILFDGTAVTGYEDNAAEKTLHAFADQLNKHGIGIAAIENLKAPQKGFNLLANLTDYNVARLYSLSDADAMNLSPDVIADRFLLAAKDRNIRMFYINGQVLRSVDKAAVINSLDNTYHALKGNEEIKGAVAQLEQQGFKNGSAKAFQYENKSWAKPLKAVVALGAIALIALLIGKFIPVLLLPSFIIGLIGSAGLFVISHSVLEQGLALGAGIAAPTLALIWALGRVRLHTEGDQRMVGGPWRGKQENSDALFGGQWIFEGQRASRRVTMAIGLFVSTSIISLLGVPFVFGLLHNITYSLVLQQFRGVSLLHLAPIVLVALYLFLYTGTQSVWTNIRKLLSLQITVLWVVVAGVLGAVGMYYLSRTGNSGQASGMEIIFRNLLETTIGVRPRFKEFLFAHPLFLFGLFLSLKYRAAWILFIVASIGQLSMIDTFAHIHTPLYISFIRVLLGLGIGAIIGLVFIGVWQLAEGVWRKWVSKPVKSSA</sequence>
<organism evidence="2 3">
    <name type="scientific">Paenibacillus roseus</name>
    <dbReference type="NCBI Taxonomy" id="2798579"/>
    <lineage>
        <taxon>Bacteria</taxon>
        <taxon>Bacillati</taxon>
        <taxon>Bacillota</taxon>
        <taxon>Bacilli</taxon>
        <taxon>Bacillales</taxon>
        <taxon>Paenibacillaceae</taxon>
        <taxon>Paenibacillus</taxon>
    </lineage>
</organism>
<feature type="transmembrane region" description="Helical" evidence="1">
    <location>
        <begin position="622"/>
        <end position="645"/>
    </location>
</feature>
<evidence type="ECO:0000256" key="1">
    <source>
        <dbReference type="SAM" id="Phobius"/>
    </source>
</evidence>
<feature type="transmembrane region" description="Helical" evidence="1">
    <location>
        <begin position="15"/>
        <end position="33"/>
    </location>
</feature>
<feature type="transmembrane region" description="Helical" evidence="1">
    <location>
        <begin position="377"/>
        <end position="394"/>
    </location>
</feature>
<feature type="transmembrane region" description="Helical" evidence="1">
    <location>
        <begin position="665"/>
        <end position="689"/>
    </location>
</feature>
<dbReference type="Pfam" id="PF18949">
    <property type="entry name" value="DUF5693"/>
    <property type="match status" value="1"/>
</dbReference>
<proteinExistence type="predicted"/>
<evidence type="ECO:0000313" key="2">
    <source>
        <dbReference type="EMBL" id="MBJ6361907.1"/>
    </source>
</evidence>